<dbReference type="InterPro" id="IPR013154">
    <property type="entry name" value="ADH-like_N"/>
</dbReference>
<dbReference type="RefSeq" id="WP_212493550.1">
    <property type="nucleotide sequence ID" value="NZ_JAFCJH010000023.1"/>
</dbReference>
<dbReference type="CDD" id="cd08232">
    <property type="entry name" value="idonate-5-DH"/>
    <property type="match status" value="1"/>
</dbReference>
<evidence type="ECO:0000256" key="3">
    <source>
        <dbReference type="ARBA" id="ARBA00022723"/>
    </source>
</evidence>
<evidence type="ECO:0000256" key="2">
    <source>
        <dbReference type="ARBA" id="ARBA00008072"/>
    </source>
</evidence>
<keyword evidence="9" id="KW-1185">Reference proteome</keyword>
<evidence type="ECO:0000256" key="1">
    <source>
        <dbReference type="ARBA" id="ARBA00001947"/>
    </source>
</evidence>
<evidence type="ECO:0000256" key="5">
    <source>
        <dbReference type="ARBA" id="ARBA00023002"/>
    </source>
</evidence>
<comment type="similarity">
    <text evidence="2 6">Belongs to the zinc-containing alcohol dehydrogenase family.</text>
</comment>
<evidence type="ECO:0000256" key="6">
    <source>
        <dbReference type="RuleBase" id="RU361277"/>
    </source>
</evidence>
<evidence type="ECO:0000313" key="8">
    <source>
        <dbReference type="EMBL" id="MBR0798011.1"/>
    </source>
</evidence>
<gene>
    <name evidence="8" type="ORF">JQ615_21710</name>
</gene>
<dbReference type="Pfam" id="PF00107">
    <property type="entry name" value="ADH_zinc_N"/>
    <property type="match status" value="1"/>
</dbReference>
<evidence type="ECO:0000313" key="9">
    <source>
        <dbReference type="Proteomes" id="UP001315278"/>
    </source>
</evidence>
<dbReference type="InterPro" id="IPR013149">
    <property type="entry name" value="ADH-like_C"/>
</dbReference>
<keyword evidence="5" id="KW-0560">Oxidoreductase</keyword>
<dbReference type="Proteomes" id="UP001315278">
    <property type="component" value="Unassembled WGS sequence"/>
</dbReference>
<name>A0ABS5FMN8_9BRAD</name>
<reference evidence="9" key="1">
    <citation type="journal article" date="2021" name="ISME J.">
        <title>Evolutionary origin and ecological implication of a unique nif island in free-living Bradyrhizobium lineages.</title>
        <authorList>
            <person name="Tao J."/>
        </authorList>
    </citation>
    <scope>NUCLEOTIDE SEQUENCE [LARGE SCALE GENOMIC DNA]</scope>
    <source>
        <strain evidence="9">SZCCT0434</strain>
    </source>
</reference>
<dbReference type="PROSITE" id="PS00059">
    <property type="entry name" value="ADH_ZINC"/>
    <property type="match status" value="1"/>
</dbReference>
<dbReference type="EMBL" id="JAFCJH010000023">
    <property type="protein sequence ID" value="MBR0798011.1"/>
    <property type="molecule type" value="Genomic_DNA"/>
</dbReference>
<comment type="caution">
    <text evidence="8">The sequence shown here is derived from an EMBL/GenBank/DDBJ whole genome shotgun (WGS) entry which is preliminary data.</text>
</comment>
<dbReference type="Gene3D" id="3.90.180.10">
    <property type="entry name" value="Medium-chain alcohol dehydrogenases, catalytic domain"/>
    <property type="match status" value="1"/>
</dbReference>
<organism evidence="8 9">
    <name type="scientific">Bradyrhizobium jicamae</name>
    <dbReference type="NCBI Taxonomy" id="280332"/>
    <lineage>
        <taxon>Bacteria</taxon>
        <taxon>Pseudomonadati</taxon>
        <taxon>Pseudomonadota</taxon>
        <taxon>Alphaproteobacteria</taxon>
        <taxon>Hyphomicrobiales</taxon>
        <taxon>Nitrobacteraceae</taxon>
        <taxon>Bradyrhizobium</taxon>
    </lineage>
</organism>
<dbReference type="PANTHER" id="PTHR43161:SF9">
    <property type="entry name" value="SORBITOL DEHYDROGENASE"/>
    <property type="match status" value="1"/>
</dbReference>
<dbReference type="InterPro" id="IPR011032">
    <property type="entry name" value="GroES-like_sf"/>
</dbReference>
<proteinExistence type="inferred from homology"/>
<sequence>MRAVVIHAPHDLRIDNFENPAPAPHQVRVKIAAGGICGSDLHYYHHGGFGTVRIQQPMALGHEISGTIADVGTGVADLRPGMRVAVNPSLPCGQCAYCREGMRNQCTDMRFLGSAMRFPHVQGGFREFITVDATQAIPIADRLSFAEAAMAEPFAVCLHAGRQAGSLLGKRVLVTGCGPIGALMVVVARHGGAAEIIATDIAEAPLATVRTLGATRAINSATETTALDPYKAGKGHFDVLFEASGNQAALRSALDLLRPGGIIVQVGLGGEVTLPINTIVAKELQLRGTFRFDPEFELALRLMGEGLVDLKPLVSASVPFESAVDAFELASDRSRAMKVQLTF</sequence>
<comment type="cofactor">
    <cofactor evidence="1 6">
        <name>Zn(2+)</name>
        <dbReference type="ChEBI" id="CHEBI:29105"/>
    </cofactor>
</comment>
<dbReference type="SUPFAM" id="SSF51735">
    <property type="entry name" value="NAD(P)-binding Rossmann-fold domains"/>
    <property type="match status" value="1"/>
</dbReference>
<dbReference type="SUPFAM" id="SSF50129">
    <property type="entry name" value="GroES-like"/>
    <property type="match status" value="1"/>
</dbReference>
<dbReference type="Gene3D" id="3.40.50.720">
    <property type="entry name" value="NAD(P)-binding Rossmann-like Domain"/>
    <property type="match status" value="1"/>
</dbReference>
<evidence type="ECO:0000259" key="7">
    <source>
        <dbReference type="SMART" id="SM00829"/>
    </source>
</evidence>
<dbReference type="InterPro" id="IPR020843">
    <property type="entry name" value="ER"/>
</dbReference>
<accession>A0ABS5FMN8</accession>
<dbReference type="Pfam" id="PF08240">
    <property type="entry name" value="ADH_N"/>
    <property type="match status" value="1"/>
</dbReference>
<feature type="domain" description="Enoyl reductase (ER)" evidence="7">
    <location>
        <begin position="7"/>
        <end position="341"/>
    </location>
</feature>
<keyword evidence="4 6" id="KW-0862">Zinc</keyword>
<protein>
    <submittedName>
        <fullName evidence="8">L-idonate 5-dehydrogenase</fullName>
    </submittedName>
</protein>
<keyword evidence="3 6" id="KW-0479">Metal-binding</keyword>
<evidence type="ECO:0000256" key="4">
    <source>
        <dbReference type="ARBA" id="ARBA00022833"/>
    </source>
</evidence>
<dbReference type="PANTHER" id="PTHR43161">
    <property type="entry name" value="SORBITOL DEHYDROGENASE"/>
    <property type="match status" value="1"/>
</dbReference>
<dbReference type="SMART" id="SM00829">
    <property type="entry name" value="PKS_ER"/>
    <property type="match status" value="1"/>
</dbReference>
<dbReference type="InterPro" id="IPR036291">
    <property type="entry name" value="NAD(P)-bd_dom_sf"/>
</dbReference>
<dbReference type="InterPro" id="IPR002328">
    <property type="entry name" value="ADH_Zn_CS"/>
</dbReference>